<dbReference type="STRING" id="1817832.A3J48_02305"/>
<gene>
    <name evidence="1" type="ORF">A3J48_02305</name>
</gene>
<reference evidence="1 2" key="1">
    <citation type="journal article" date="2016" name="Nat. Commun.">
        <title>Thousands of microbial genomes shed light on interconnected biogeochemical processes in an aquifer system.</title>
        <authorList>
            <person name="Anantharaman K."/>
            <person name="Brown C.T."/>
            <person name="Hug L.A."/>
            <person name="Sharon I."/>
            <person name="Castelle C.J."/>
            <person name="Probst A.J."/>
            <person name="Thomas B.C."/>
            <person name="Singh A."/>
            <person name="Wilkins M.J."/>
            <person name="Karaoz U."/>
            <person name="Brodie E.L."/>
            <person name="Williams K.H."/>
            <person name="Hubbard S.S."/>
            <person name="Banfield J.F."/>
        </authorList>
    </citation>
    <scope>NUCLEOTIDE SEQUENCE [LARGE SCALE GENOMIC DNA]</scope>
</reference>
<organism evidence="1 2">
    <name type="scientific">Candidatus Doudnabacteria bacterium RIFCSPHIGHO2_02_FULL_46_11</name>
    <dbReference type="NCBI Taxonomy" id="1817832"/>
    <lineage>
        <taxon>Bacteria</taxon>
        <taxon>Candidatus Doudnaibacteriota</taxon>
    </lineage>
</organism>
<name>A0A1F5P909_9BACT</name>
<proteinExistence type="predicted"/>
<comment type="caution">
    <text evidence="1">The sequence shown here is derived from an EMBL/GenBank/DDBJ whole genome shotgun (WGS) entry which is preliminary data.</text>
</comment>
<accession>A0A1F5P909</accession>
<dbReference type="AlphaFoldDB" id="A0A1F5P909"/>
<dbReference type="Proteomes" id="UP000176786">
    <property type="component" value="Unassembled WGS sequence"/>
</dbReference>
<evidence type="ECO:0000313" key="2">
    <source>
        <dbReference type="Proteomes" id="UP000176786"/>
    </source>
</evidence>
<sequence>MAEYRVSLRGGVGQTYRACAVEPAEIGVTNCTNNKTIESGTFPADFNAKTITLVGPPSVITSAVDIIFRPPYGDTSFTGDSFTDAGGELQISFESGSGFFTVSINSTSGRININ</sequence>
<protein>
    <submittedName>
        <fullName evidence="1">Uncharacterized protein</fullName>
    </submittedName>
</protein>
<dbReference type="EMBL" id="MFES01000009">
    <property type="protein sequence ID" value="OGE86150.1"/>
    <property type="molecule type" value="Genomic_DNA"/>
</dbReference>
<evidence type="ECO:0000313" key="1">
    <source>
        <dbReference type="EMBL" id="OGE86150.1"/>
    </source>
</evidence>